<dbReference type="Pfam" id="PF03992">
    <property type="entry name" value="ABM"/>
    <property type="match status" value="1"/>
</dbReference>
<keyword evidence="1" id="KW-0812">Transmembrane</keyword>
<keyword evidence="4" id="KW-1185">Reference proteome</keyword>
<reference evidence="4" key="1">
    <citation type="submission" date="2023-07" db="EMBL/GenBank/DDBJ databases">
        <title>Dyadobacter sp. nov 'subterranea' isolated from contaminted grondwater.</title>
        <authorList>
            <person name="Szabo I."/>
            <person name="Al-Omari J."/>
            <person name="Szerdahelyi S.G."/>
            <person name="Rado J."/>
        </authorList>
    </citation>
    <scope>NUCLEOTIDE SEQUENCE [LARGE SCALE GENOMIC DNA]</scope>
    <source>
        <strain evidence="4">UP-52</strain>
    </source>
</reference>
<proteinExistence type="predicted"/>
<dbReference type="InterPro" id="IPR007138">
    <property type="entry name" value="ABM_dom"/>
</dbReference>
<dbReference type="RefSeq" id="WP_194120169.1">
    <property type="nucleotide sequence ID" value="NZ_JACYGY010000001.1"/>
</dbReference>
<feature type="transmembrane region" description="Helical" evidence="1">
    <location>
        <begin position="118"/>
        <end position="138"/>
    </location>
</feature>
<name>A0ABR9WAE1_9BACT</name>
<evidence type="ECO:0000256" key="1">
    <source>
        <dbReference type="SAM" id="Phobius"/>
    </source>
</evidence>
<dbReference type="EMBL" id="JACYGY010000001">
    <property type="protein sequence ID" value="MBE9461926.1"/>
    <property type="molecule type" value="Genomic_DNA"/>
</dbReference>
<keyword evidence="1" id="KW-1133">Transmembrane helix</keyword>
<dbReference type="InterPro" id="IPR011008">
    <property type="entry name" value="Dimeric_a/b-barrel"/>
</dbReference>
<dbReference type="InterPro" id="IPR038762">
    <property type="entry name" value="ABM_predict"/>
</dbReference>
<keyword evidence="1" id="KW-0472">Membrane</keyword>
<dbReference type="Proteomes" id="UP000634134">
    <property type="component" value="Unassembled WGS sequence"/>
</dbReference>
<dbReference type="PANTHER" id="PTHR40057:SF1">
    <property type="entry name" value="SLR1162 PROTEIN"/>
    <property type="match status" value="1"/>
</dbReference>
<accession>A0ABR9WAE1</accession>
<dbReference type="Gene3D" id="3.30.70.100">
    <property type="match status" value="1"/>
</dbReference>
<feature type="transmembrane region" description="Helical" evidence="1">
    <location>
        <begin position="144"/>
        <end position="164"/>
    </location>
</feature>
<organism evidence="3 4">
    <name type="scientific">Dyadobacter subterraneus</name>
    <dbReference type="NCBI Taxonomy" id="2773304"/>
    <lineage>
        <taxon>Bacteria</taxon>
        <taxon>Pseudomonadati</taxon>
        <taxon>Bacteroidota</taxon>
        <taxon>Cytophagia</taxon>
        <taxon>Cytophagales</taxon>
        <taxon>Spirosomataceae</taxon>
        <taxon>Dyadobacter</taxon>
    </lineage>
</organism>
<sequence>MKTDITVITHTVKKGHNEAFEQWIHDIVNDAVNFEGYQGINIIKPFDESNEYTLTVRFDDKRNRLQWESSEIRRHWVSKLDTLVAKAGEIHYEQGVEFWFSTPLRPANLTAPKWKMALLTWSAVFTLICFLTLFINTIAPDIPLVIRLFSMTIVMTLSLTYIIMPRITKMFSFWLFKEAKNEQAAKVE</sequence>
<dbReference type="PANTHER" id="PTHR40057">
    <property type="entry name" value="SLR1162 PROTEIN"/>
    <property type="match status" value="1"/>
</dbReference>
<protein>
    <recommendedName>
        <fullName evidence="2">ABM domain-containing protein</fullName>
    </recommendedName>
</protein>
<feature type="domain" description="ABM" evidence="2">
    <location>
        <begin position="7"/>
        <end position="77"/>
    </location>
</feature>
<gene>
    <name evidence="3" type="ORF">IEE83_08525</name>
</gene>
<evidence type="ECO:0000313" key="4">
    <source>
        <dbReference type="Proteomes" id="UP000634134"/>
    </source>
</evidence>
<dbReference type="SUPFAM" id="SSF54909">
    <property type="entry name" value="Dimeric alpha+beta barrel"/>
    <property type="match status" value="1"/>
</dbReference>
<comment type="caution">
    <text evidence="3">The sequence shown here is derived from an EMBL/GenBank/DDBJ whole genome shotgun (WGS) entry which is preliminary data.</text>
</comment>
<evidence type="ECO:0000259" key="2">
    <source>
        <dbReference type="Pfam" id="PF03992"/>
    </source>
</evidence>
<evidence type="ECO:0000313" key="3">
    <source>
        <dbReference type="EMBL" id="MBE9461926.1"/>
    </source>
</evidence>